<dbReference type="Pfam" id="PF02962">
    <property type="entry name" value="CHMI"/>
    <property type="match status" value="1"/>
</dbReference>
<dbReference type="Proteomes" id="UP001252186">
    <property type="component" value="Unassembled WGS sequence"/>
</dbReference>
<gene>
    <name evidence="1" type="ORF">RM519_03740</name>
</gene>
<dbReference type="PANTHER" id="PTHR37950">
    <property type="entry name" value="4-HYDROXYPHENYLACETATE CATABOLISM PROTEIN"/>
    <property type="match status" value="1"/>
</dbReference>
<dbReference type="CDD" id="cd00580">
    <property type="entry name" value="CHMI"/>
    <property type="match status" value="1"/>
</dbReference>
<name>A0ABU2Y2B4_9FLAO</name>
<dbReference type="Gene3D" id="3.30.429.10">
    <property type="entry name" value="Macrophage Migration Inhibitory Factor"/>
    <property type="match status" value="1"/>
</dbReference>
<keyword evidence="2" id="KW-1185">Reference proteome</keyword>
<comment type="caution">
    <text evidence="1">The sequence shown here is derived from an EMBL/GenBank/DDBJ whole genome shotgun (WGS) entry which is preliminary data.</text>
</comment>
<dbReference type="SUPFAM" id="SSF55331">
    <property type="entry name" value="Tautomerase/MIF"/>
    <property type="match status" value="1"/>
</dbReference>
<proteinExistence type="predicted"/>
<organism evidence="1 2">
    <name type="scientific">Urechidicola vernalis</name>
    <dbReference type="NCBI Taxonomy" id="3075600"/>
    <lineage>
        <taxon>Bacteria</taxon>
        <taxon>Pseudomonadati</taxon>
        <taxon>Bacteroidota</taxon>
        <taxon>Flavobacteriia</taxon>
        <taxon>Flavobacteriales</taxon>
        <taxon>Flavobacteriaceae</taxon>
        <taxon>Urechidicola</taxon>
    </lineage>
</organism>
<evidence type="ECO:0000313" key="2">
    <source>
        <dbReference type="Proteomes" id="UP001252186"/>
    </source>
</evidence>
<accession>A0ABU2Y2B4</accession>
<dbReference type="InterPro" id="IPR014347">
    <property type="entry name" value="Tautomerase/MIF_sf"/>
</dbReference>
<dbReference type="InterPro" id="IPR004220">
    <property type="entry name" value="5-COMe_2-OHmuconate_Isoase"/>
</dbReference>
<evidence type="ECO:0000313" key="1">
    <source>
        <dbReference type="EMBL" id="MDT0552349.1"/>
    </source>
</evidence>
<dbReference type="EMBL" id="JAVRHV010000001">
    <property type="protein sequence ID" value="MDT0552349.1"/>
    <property type="molecule type" value="Genomic_DNA"/>
</dbReference>
<protein>
    <submittedName>
        <fullName evidence="1">5-carboxymethyl-2-hydroxymuconate Delta-isomerase</fullName>
    </submittedName>
</protein>
<dbReference type="PANTHER" id="PTHR37950:SF1">
    <property type="entry name" value="4-HYDROXYPHENYLACETATE CATABOLISM PROTEIN"/>
    <property type="match status" value="1"/>
</dbReference>
<sequence>MPHFILDCTEQILKVREPREILQEVFETAFETGLFERNDIKVRLNSFQHSLVQGGDSDFIHVFGNIMEGRTDAQKADLSKRVVSKLKEMFPNVPIISMNIRDFEKASYCNKTMV</sequence>
<reference evidence="1 2" key="1">
    <citation type="submission" date="2023-09" db="EMBL/GenBank/DDBJ databases">
        <authorList>
            <person name="Rey-Velasco X."/>
        </authorList>
    </citation>
    <scope>NUCLEOTIDE SEQUENCE [LARGE SCALE GENOMIC DNA]</scope>
    <source>
        <strain evidence="1 2">P050</strain>
    </source>
</reference>
<dbReference type="RefSeq" id="WP_311592208.1">
    <property type="nucleotide sequence ID" value="NZ_JAVRHV010000001.1"/>
</dbReference>